<dbReference type="STRING" id="42354.SAMN05216333_1218"/>
<evidence type="ECO:0000313" key="4">
    <source>
        <dbReference type="Proteomes" id="UP000198814"/>
    </source>
</evidence>
<feature type="transmembrane region" description="Helical" evidence="2">
    <location>
        <begin position="220"/>
        <end position="240"/>
    </location>
</feature>
<evidence type="ECO:0000256" key="2">
    <source>
        <dbReference type="SAM" id="Phobius"/>
    </source>
</evidence>
<keyword evidence="2" id="KW-1133">Transmembrane helix</keyword>
<keyword evidence="2" id="KW-0812">Transmembrane</keyword>
<reference evidence="4" key="1">
    <citation type="submission" date="2016-10" db="EMBL/GenBank/DDBJ databases">
        <authorList>
            <person name="Varghese N."/>
            <person name="Submissions S."/>
        </authorList>
    </citation>
    <scope>NUCLEOTIDE SEQUENCE [LARGE SCALE GENOMIC DNA]</scope>
    <source>
        <strain evidence="4">Nm76</strain>
    </source>
</reference>
<name>A0A1H8SZ22_9PROT</name>
<protein>
    <submittedName>
        <fullName evidence="3">Spermidine synthase</fullName>
    </submittedName>
</protein>
<dbReference type="PANTHER" id="PTHR43317:SF1">
    <property type="entry name" value="THERMOSPERMINE SYNTHASE ACAULIS5"/>
    <property type="match status" value="1"/>
</dbReference>
<keyword evidence="4" id="KW-1185">Reference proteome</keyword>
<dbReference type="InterPro" id="IPR029063">
    <property type="entry name" value="SAM-dependent_MTases_sf"/>
</dbReference>
<sequence>MQHFSLYPCASSIRRQNDESFDFRSGTEPGVALLYCFSDRCRSDGNRTARNRLIAPFYGASLYVWTSVISVTLIALALGYFVGGRWADRAKKTGLALIIALSGLLTLLIPWLTAPVLLATDAMGLRMGVFISTSVLFSPSLIMLGMIGPFAVKLATASLDGVGAGTGSIYAVSTVGSVIGTLFLGFYLFPQIGSREIFIGLGIALLILAAGVAYFERKRISLMTALPPIAALMVVGIALLPRVADSAHRTANNDSNHIQFERESLYGWVRVIDKPEENFRLLTVDASTIGAATISHGENVLTYQRIVDILPALTPHIKRALLIGQGAGHMAMTLKNHGIVTDTLEIDPAVAEAASQYFGFTPTGETIIGDARYEIRKLTNTYDLIILDVFTGGSEPVHLLTVETMTQLRSLLSEHGLLALNFVAFFEDGKNKALASVAKTLAQVFTHQQVFISEPDTEFNDFIFLAANRELELNNEAMSAAQSDWLVKRRIAIDPGLGVILTDNLNPLEILQIRKSEQYRRLIVELLGIDNFIR</sequence>
<dbReference type="GO" id="GO:0006596">
    <property type="term" value="P:polyamine biosynthetic process"/>
    <property type="evidence" value="ECO:0007669"/>
    <property type="project" value="UniProtKB-KW"/>
</dbReference>
<feature type="transmembrane region" description="Helical" evidence="2">
    <location>
        <begin position="57"/>
        <end position="82"/>
    </location>
</feature>
<feature type="transmembrane region" description="Helical" evidence="2">
    <location>
        <begin position="129"/>
        <end position="148"/>
    </location>
</feature>
<organism evidence="3 4">
    <name type="scientific">Nitrosomonas oligotropha</name>
    <dbReference type="NCBI Taxonomy" id="42354"/>
    <lineage>
        <taxon>Bacteria</taxon>
        <taxon>Pseudomonadati</taxon>
        <taxon>Pseudomonadota</taxon>
        <taxon>Betaproteobacteria</taxon>
        <taxon>Nitrosomonadales</taxon>
        <taxon>Nitrosomonadaceae</taxon>
        <taxon>Nitrosomonas</taxon>
    </lineage>
</organism>
<feature type="transmembrane region" description="Helical" evidence="2">
    <location>
        <begin position="168"/>
        <end position="189"/>
    </location>
</feature>
<keyword evidence="2" id="KW-0472">Membrane</keyword>
<dbReference type="EMBL" id="FODO01000021">
    <property type="protein sequence ID" value="SEO83745.1"/>
    <property type="molecule type" value="Genomic_DNA"/>
</dbReference>
<dbReference type="Proteomes" id="UP000198814">
    <property type="component" value="Unassembled WGS sequence"/>
</dbReference>
<dbReference type="SUPFAM" id="SSF53335">
    <property type="entry name" value="S-adenosyl-L-methionine-dependent methyltransferases"/>
    <property type="match status" value="1"/>
</dbReference>
<keyword evidence="1" id="KW-0620">Polyamine biosynthesis</keyword>
<dbReference type="Gene3D" id="3.40.50.150">
    <property type="entry name" value="Vaccinia Virus protein VP39"/>
    <property type="match status" value="1"/>
</dbReference>
<evidence type="ECO:0000256" key="1">
    <source>
        <dbReference type="ARBA" id="ARBA00023115"/>
    </source>
</evidence>
<gene>
    <name evidence="3" type="ORF">SAMN05216333_1218</name>
</gene>
<dbReference type="PANTHER" id="PTHR43317">
    <property type="entry name" value="THERMOSPERMINE SYNTHASE ACAULIS5"/>
    <property type="match status" value="1"/>
</dbReference>
<evidence type="ECO:0000313" key="3">
    <source>
        <dbReference type="EMBL" id="SEO83745.1"/>
    </source>
</evidence>
<feature type="transmembrane region" description="Helical" evidence="2">
    <location>
        <begin position="196"/>
        <end position="214"/>
    </location>
</feature>
<dbReference type="NCBIfam" id="NF037959">
    <property type="entry name" value="MFS_SpdSyn"/>
    <property type="match status" value="1"/>
</dbReference>
<feature type="transmembrane region" description="Helical" evidence="2">
    <location>
        <begin position="94"/>
        <end position="117"/>
    </location>
</feature>
<dbReference type="AlphaFoldDB" id="A0A1H8SZ22"/>
<dbReference type="GO" id="GO:0010487">
    <property type="term" value="F:thermospermine synthase activity"/>
    <property type="evidence" value="ECO:0007669"/>
    <property type="project" value="TreeGrafter"/>
</dbReference>
<accession>A0A1H8SZ22</accession>
<proteinExistence type="predicted"/>